<sequence length="101" mass="10990">MDLGQRGSISDSPRNRAALNWGRLEGSWQTEANARTCELHRVTATPVRGDPVARVIANVTSRVFDNVMMVEAVGRGNGGDRRLREAAIEICGWGKAILDSV</sequence>
<evidence type="ECO:0000313" key="1">
    <source>
        <dbReference type="EMBL" id="KAI9194948.1"/>
    </source>
</evidence>
<dbReference type="Proteomes" id="UP001064489">
    <property type="component" value="Chromosome 1"/>
</dbReference>
<reference evidence="1" key="2">
    <citation type="submission" date="2023-02" db="EMBL/GenBank/DDBJ databases">
        <authorList>
            <person name="Swenson N.G."/>
            <person name="Wegrzyn J.L."/>
            <person name="Mcevoy S.L."/>
        </authorList>
    </citation>
    <scope>NUCLEOTIDE SEQUENCE</scope>
    <source>
        <strain evidence="1">91603</strain>
        <tissue evidence="1">Leaf</tissue>
    </source>
</reference>
<organism evidence="1 2">
    <name type="scientific">Acer negundo</name>
    <name type="common">Box elder</name>
    <dbReference type="NCBI Taxonomy" id="4023"/>
    <lineage>
        <taxon>Eukaryota</taxon>
        <taxon>Viridiplantae</taxon>
        <taxon>Streptophyta</taxon>
        <taxon>Embryophyta</taxon>
        <taxon>Tracheophyta</taxon>
        <taxon>Spermatophyta</taxon>
        <taxon>Magnoliopsida</taxon>
        <taxon>eudicotyledons</taxon>
        <taxon>Gunneridae</taxon>
        <taxon>Pentapetalae</taxon>
        <taxon>rosids</taxon>
        <taxon>malvids</taxon>
        <taxon>Sapindales</taxon>
        <taxon>Sapindaceae</taxon>
        <taxon>Hippocastanoideae</taxon>
        <taxon>Acereae</taxon>
        <taxon>Acer</taxon>
    </lineage>
</organism>
<keyword evidence="2" id="KW-1185">Reference proteome</keyword>
<protein>
    <submittedName>
        <fullName evidence="1">Uncharacterized protein</fullName>
    </submittedName>
</protein>
<dbReference type="EMBL" id="JAJSOW010000003">
    <property type="protein sequence ID" value="KAI9194948.1"/>
    <property type="molecule type" value="Genomic_DNA"/>
</dbReference>
<evidence type="ECO:0000313" key="2">
    <source>
        <dbReference type="Proteomes" id="UP001064489"/>
    </source>
</evidence>
<reference evidence="1" key="1">
    <citation type="journal article" date="2022" name="Plant J.">
        <title>Strategies of tolerance reflected in two North American maple genomes.</title>
        <authorList>
            <person name="McEvoy S.L."/>
            <person name="Sezen U.U."/>
            <person name="Trouern-Trend A."/>
            <person name="McMahon S.M."/>
            <person name="Schaberg P.G."/>
            <person name="Yang J."/>
            <person name="Wegrzyn J.L."/>
            <person name="Swenson N.G."/>
        </authorList>
    </citation>
    <scope>NUCLEOTIDE SEQUENCE</scope>
    <source>
        <strain evidence="1">91603</strain>
    </source>
</reference>
<gene>
    <name evidence="1" type="ORF">LWI28_010352</name>
</gene>
<proteinExistence type="predicted"/>
<comment type="caution">
    <text evidence="1">The sequence shown here is derived from an EMBL/GenBank/DDBJ whole genome shotgun (WGS) entry which is preliminary data.</text>
</comment>
<name>A0AAD5JCR9_ACENE</name>
<dbReference type="AlphaFoldDB" id="A0AAD5JCR9"/>
<accession>A0AAD5JCR9</accession>